<dbReference type="PANTHER" id="PTHR14735:SF1">
    <property type="entry name" value="COILED-COIL DOMAIN-CONTAINING PROTEIN 134"/>
    <property type="match status" value="1"/>
</dbReference>
<reference evidence="3" key="1">
    <citation type="submission" date="2018-03" db="EMBL/GenBank/DDBJ databases">
        <title>The relapsing fever spirochete Borrelia turicatae persists in the highly oxidative environment of its soft-bodied tick vector.</title>
        <authorList>
            <person name="Bourret T.J."/>
            <person name="Boyle W.K."/>
            <person name="Valenzuela J.G."/>
            <person name="Oliveira F."/>
            <person name="Lopez J.E."/>
        </authorList>
    </citation>
    <scope>NUCLEOTIDE SEQUENCE</scope>
    <source>
        <strain evidence="3">Kansas strain/isolate</strain>
        <tissue evidence="3">Salivary glands</tissue>
    </source>
</reference>
<accession>A0A2R5LGE0</accession>
<dbReference type="GeneID" id="135394384"/>
<feature type="chain" id="PRO_5015344659" evidence="2">
    <location>
        <begin position="22"/>
        <end position="223"/>
    </location>
</feature>
<evidence type="ECO:0000256" key="1">
    <source>
        <dbReference type="SAM" id="MobiDB-lite"/>
    </source>
</evidence>
<dbReference type="EMBL" id="GGLE01004464">
    <property type="protein sequence ID" value="MBY08590.1"/>
    <property type="molecule type" value="Transcribed_RNA"/>
</dbReference>
<dbReference type="RefSeq" id="XP_064481182.1">
    <property type="nucleotide sequence ID" value="XM_064625112.1"/>
</dbReference>
<name>A0A2R5LGE0_9ACAR</name>
<dbReference type="AlphaFoldDB" id="A0A2R5LGE0"/>
<proteinExistence type="predicted"/>
<dbReference type="PANTHER" id="PTHR14735">
    <property type="entry name" value="COILED-COIL DOMAIN-CONTAINING PROTEIN 134"/>
    <property type="match status" value="1"/>
</dbReference>
<evidence type="ECO:0000256" key="2">
    <source>
        <dbReference type="SAM" id="SignalP"/>
    </source>
</evidence>
<sequence length="223" mass="25068">MHPSDSLRIICLVCFAGLSKCSNSEGEVETPADVVHYRKVFKLRQVDRLEAVKTILKLNDVEKQSRLVSAVVQKINEVLIKSKLMLERSDYIPGASFPRDEAVRDALSQVLENTAFMGEILLRLPDITHGVLGLDRSSALTIYWAIGFANSTGIYDAKTTKLCHLMAQELGIIEKQADYFNPYSAKHVKEKEAVPPSAEKEMPKKKFKVKRGPRLSNTRHTEL</sequence>
<feature type="region of interest" description="Disordered" evidence="1">
    <location>
        <begin position="190"/>
        <end position="223"/>
    </location>
</feature>
<keyword evidence="2" id="KW-0732">Signal</keyword>
<dbReference type="InterPro" id="IPR026321">
    <property type="entry name" value="CC134"/>
</dbReference>
<dbReference type="Pfam" id="PF15002">
    <property type="entry name" value="ERK-JNK_inhib"/>
    <property type="match status" value="1"/>
</dbReference>
<feature type="compositionally biased region" description="Basic and acidic residues" evidence="1">
    <location>
        <begin position="190"/>
        <end position="204"/>
    </location>
</feature>
<evidence type="ECO:0000313" key="3">
    <source>
        <dbReference type="EMBL" id="MBY08590.1"/>
    </source>
</evidence>
<protein>
    <submittedName>
        <fullName evidence="3">Putative erk and jnk pathways</fullName>
    </submittedName>
</protein>
<organism evidence="3">
    <name type="scientific">Ornithodoros turicata</name>
    <dbReference type="NCBI Taxonomy" id="34597"/>
    <lineage>
        <taxon>Eukaryota</taxon>
        <taxon>Metazoa</taxon>
        <taxon>Ecdysozoa</taxon>
        <taxon>Arthropoda</taxon>
        <taxon>Chelicerata</taxon>
        <taxon>Arachnida</taxon>
        <taxon>Acari</taxon>
        <taxon>Parasitiformes</taxon>
        <taxon>Ixodida</taxon>
        <taxon>Ixodoidea</taxon>
        <taxon>Argasidae</taxon>
        <taxon>Ornithodorinae</taxon>
        <taxon>Ornithodoros</taxon>
    </lineage>
</organism>
<feature type="signal peptide" evidence="2">
    <location>
        <begin position="1"/>
        <end position="21"/>
    </location>
</feature>
<dbReference type="KEGG" id="oti:135394384"/>